<dbReference type="GO" id="GO:0017057">
    <property type="term" value="F:6-phosphogluconolactonase activity"/>
    <property type="evidence" value="ECO:0007669"/>
    <property type="project" value="TreeGrafter"/>
</dbReference>
<keyword evidence="3" id="KW-0732">Signal</keyword>
<comment type="similarity">
    <text evidence="1">Belongs to the cycloisomerase 2 family.</text>
</comment>
<dbReference type="PANTHER" id="PTHR30344:SF1">
    <property type="entry name" value="6-PHOSPHOGLUCONOLACTONASE"/>
    <property type="match status" value="1"/>
</dbReference>
<dbReference type="Pfam" id="PF10282">
    <property type="entry name" value="Lactonase"/>
    <property type="match status" value="1"/>
</dbReference>
<evidence type="ECO:0000313" key="4">
    <source>
        <dbReference type="EMBL" id="EOA03285.1"/>
    </source>
</evidence>
<dbReference type="InterPro" id="IPR015943">
    <property type="entry name" value="WD40/YVTN_repeat-like_dom_sf"/>
</dbReference>
<dbReference type="RefSeq" id="WP_006712839.1">
    <property type="nucleotide sequence ID" value="NZ_AEEC02000030.1"/>
</dbReference>
<reference evidence="4 5" key="1">
    <citation type="journal article" date="2013" name="Front. Microbiol.">
        <title>The genome of the endophytic bacterium H. frisingense GSF30(T) identifies diverse strategies in the Herbaspirillum genus to interact with plants.</title>
        <authorList>
            <person name="Straub D."/>
            <person name="Rothballer M."/>
            <person name="Hartmann A."/>
            <person name="Ludewig U."/>
        </authorList>
    </citation>
    <scope>NUCLEOTIDE SEQUENCE [LARGE SCALE GENOMIC DNA]</scope>
    <source>
        <strain evidence="4 5">GSF30</strain>
    </source>
</reference>
<dbReference type="InterPro" id="IPR050282">
    <property type="entry name" value="Cycloisomerase_2"/>
</dbReference>
<dbReference type="PANTHER" id="PTHR30344">
    <property type="entry name" value="6-PHOSPHOGLUCONOLACTONASE-RELATED"/>
    <property type="match status" value="1"/>
</dbReference>
<sequence length="370" mass="39345">MSHDSARNPSATPSRLATLIATSVLSLAAVQAGAATVAYVSNADSQDIYVLRLNGDGSVNLIDRVDTGSTVMPLAISPDHKYLYAALRGQPYAVLSYAIDPASGMLKALSKTPLADNMANIATDRTGRYLLAASYSGNKISVNAIGADGVVQTPPLAVIPTGKNAHSVQVDPDNTHVFASNLGSDVILQYRFDAATGKLTANTPPAVSTQAGAGPRHFVFSRDQRFVYSTNELDATVSTYAYDRQNGTLSLLGSDSLLPEGFKTSEQLAAADLHLTPDGRFLYASERSSNTLTGFRVDPASGKLTRILNIPTETQPRGFNIDPRGRYLLAVGQKAGLTSYAIDRDTGALTPVLRYTLGRNPNWVEIIDLP</sequence>
<feature type="chain" id="PRO_5042599350" evidence="3">
    <location>
        <begin position="35"/>
        <end position="370"/>
    </location>
</feature>
<keyword evidence="2" id="KW-0119">Carbohydrate metabolism</keyword>
<dbReference type="InterPro" id="IPR011045">
    <property type="entry name" value="N2O_reductase_N"/>
</dbReference>
<evidence type="ECO:0000313" key="5">
    <source>
        <dbReference type="Proteomes" id="UP000006772"/>
    </source>
</evidence>
<comment type="caution">
    <text evidence="4">The sequence shown here is derived from an EMBL/GenBank/DDBJ whole genome shotgun (WGS) entry which is preliminary data.</text>
</comment>
<dbReference type="Gene3D" id="2.130.10.10">
    <property type="entry name" value="YVTN repeat-like/Quinoprotein amine dehydrogenase"/>
    <property type="match status" value="1"/>
</dbReference>
<dbReference type="GO" id="GO:0006006">
    <property type="term" value="P:glucose metabolic process"/>
    <property type="evidence" value="ECO:0007669"/>
    <property type="project" value="UniProtKB-KW"/>
</dbReference>
<evidence type="ECO:0000256" key="2">
    <source>
        <dbReference type="ARBA" id="ARBA00022526"/>
    </source>
</evidence>
<feature type="signal peptide" evidence="3">
    <location>
        <begin position="1"/>
        <end position="34"/>
    </location>
</feature>
<dbReference type="EMBL" id="AEEC02000030">
    <property type="protein sequence ID" value="EOA03285.1"/>
    <property type="molecule type" value="Genomic_DNA"/>
</dbReference>
<organism evidence="4 5">
    <name type="scientific">Herbaspirillum frisingense GSF30</name>
    <dbReference type="NCBI Taxonomy" id="864073"/>
    <lineage>
        <taxon>Bacteria</taxon>
        <taxon>Pseudomonadati</taxon>
        <taxon>Pseudomonadota</taxon>
        <taxon>Betaproteobacteria</taxon>
        <taxon>Burkholderiales</taxon>
        <taxon>Oxalobacteraceae</taxon>
        <taxon>Herbaspirillum</taxon>
    </lineage>
</organism>
<gene>
    <name evidence="4" type="ORF">HFRIS_018372</name>
</gene>
<protein>
    <submittedName>
        <fullName evidence="4">6-phosphogluconolactonase</fullName>
    </submittedName>
</protein>
<name>A0AAI9IBX2_9BURK</name>
<evidence type="ECO:0000256" key="3">
    <source>
        <dbReference type="SAM" id="SignalP"/>
    </source>
</evidence>
<dbReference type="InterPro" id="IPR019405">
    <property type="entry name" value="Lactonase_7-beta_prop"/>
</dbReference>
<dbReference type="GO" id="GO:0005829">
    <property type="term" value="C:cytosol"/>
    <property type="evidence" value="ECO:0007669"/>
    <property type="project" value="TreeGrafter"/>
</dbReference>
<keyword evidence="2" id="KW-0313">Glucose metabolism</keyword>
<dbReference type="Proteomes" id="UP000006772">
    <property type="component" value="Unassembled WGS sequence"/>
</dbReference>
<dbReference type="AlphaFoldDB" id="A0AAI9IBX2"/>
<dbReference type="SUPFAM" id="SSF50974">
    <property type="entry name" value="Nitrous oxide reductase, N-terminal domain"/>
    <property type="match status" value="1"/>
</dbReference>
<evidence type="ECO:0000256" key="1">
    <source>
        <dbReference type="ARBA" id="ARBA00005564"/>
    </source>
</evidence>
<accession>A0AAI9IBX2</accession>
<proteinExistence type="inferred from homology"/>